<keyword evidence="2" id="KW-1185">Reference proteome</keyword>
<evidence type="ECO:0000313" key="1">
    <source>
        <dbReference type="EMBL" id="MEP1057834.1"/>
    </source>
</evidence>
<dbReference type="Proteomes" id="UP001476950">
    <property type="component" value="Unassembled WGS sequence"/>
</dbReference>
<proteinExistence type="predicted"/>
<name>A0ABV0KF52_9CYAN</name>
<gene>
    <name evidence="1" type="ORF">NDI38_05240</name>
</gene>
<reference evidence="1 2" key="1">
    <citation type="submission" date="2022-04" db="EMBL/GenBank/DDBJ databases">
        <title>Positive selection, recombination, and allopatry shape intraspecific diversity of widespread and dominant cyanobacteria.</title>
        <authorList>
            <person name="Wei J."/>
            <person name="Shu W."/>
            <person name="Hu C."/>
        </authorList>
    </citation>
    <scope>NUCLEOTIDE SEQUENCE [LARGE SCALE GENOMIC DNA]</scope>
    <source>
        <strain evidence="1 2">AS-A4</strain>
    </source>
</reference>
<dbReference type="RefSeq" id="WP_190451149.1">
    <property type="nucleotide sequence ID" value="NZ_JAMPLM010000003.1"/>
</dbReference>
<organism evidence="1 2">
    <name type="scientific">Stenomitos frigidus AS-A4</name>
    <dbReference type="NCBI Taxonomy" id="2933935"/>
    <lineage>
        <taxon>Bacteria</taxon>
        <taxon>Bacillati</taxon>
        <taxon>Cyanobacteriota</taxon>
        <taxon>Cyanophyceae</taxon>
        <taxon>Leptolyngbyales</taxon>
        <taxon>Leptolyngbyaceae</taxon>
        <taxon>Stenomitos</taxon>
    </lineage>
</organism>
<comment type="caution">
    <text evidence="1">The sequence shown here is derived from an EMBL/GenBank/DDBJ whole genome shotgun (WGS) entry which is preliminary data.</text>
</comment>
<protein>
    <submittedName>
        <fullName evidence="1">Uncharacterized protein</fullName>
    </submittedName>
</protein>
<accession>A0ABV0KF52</accession>
<sequence length="62" mass="6801">MNPVNQVVQKAIGRGYLTAEAEQALCQHFDGNCNLHDITALTMLQRALSSGQVKRLSKDSQT</sequence>
<evidence type="ECO:0000313" key="2">
    <source>
        <dbReference type="Proteomes" id="UP001476950"/>
    </source>
</evidence>
<dbReference type="EMBL" id="JAMPLM010000003">
    <property type="protein sequence ID" value="MEP1057834.1"/>
    <property type="molecule type" value="Genomic_DNA"/>
</dbReference>